<comment type="caution">
    <text evidence="2">The sequence shown here is derived from an EMBL/GenBank/DDBJ whole genome shotgun (WGS) entry which is preliminary data.</text>
</comment>
<dbReference type="RefSeq" id="WP_069958248.1">
    <property type="nucleotide sequence ID" value="NZ_MCGG01000029.1"/>
</dbReference>
<dbReference type="InterPro" id="IPR029063">
    <property type="entry name" value="SAM-dependent_MTases_sf"/>
</dbReference>
<feature type="domain" description="Methyltransferase" evidence="1">
    <location>
        <begin position="37"/>
        <end position="122"/>
    </location>
</feature>
<evidence type="ECO:0000259" key="1">
    <source>
        <dbReference type="Pfam" id="PF13649"/>
    </source>
</evidence>
<name>A0A1E5Q707_9PROT</name>
<protein>
    <recommendedName>
        <fullName evidence="1">Methyltransferase domain-containing protein</fullName>
    </recommendedName>
</protein>
<evidence type="ECO:0000313" key="3">
    <source>
        <dbReference type="Proteomes" id="UP000095347"/>
    </source>
</evidence>
<sequence length="202" mass="22447">MSNTDTSVDKSFRHLRITQPSPWIARWLPLFKPHAQVLDLAAGGGRHGRLCLEHGHSVTFVDRTLEPLSDLQDTPHAEVIQADLEDGSPWPLGERRFDAVIVVNYLHRDLNTEILAALNPGGVLLYETFALGNEDYSRPRNPDHLLKAGELLRMAQGKLNVVAYEQGLVTNADIQGVKQRLCAVNDLGQSEREDGEPPVHPI</sequence>
<dbReference type="CDD" id="cd02440">
    <property type="entry name" value="AdoMet_MTases"/>
    <property type="match status" value="1"/>
</dbReference>
<organism evidence="2 3">
    <name type="scientific">Magnetovibrio blakemorei</name>
    <dbReference type="NCBI Taxonomy" id="28181"/>
    <lineage>
        <taxon>Bacteria</taxon>
        <taxon>Pseudomonadati</taxon>
        <taxon>Pseudomonadota</taxon>
        <taxon>Alphaproteobacteria</taxon>
        <taxon>Rhodospirillales</taxon>
        <taxon>Magnetovibrionaceae</taxon>
        <taxon>Magnetovibrio</taxon>
    </lineage>
</organism>
<dbReference type="OrthoDB" id="5298787at2"/>
<dbReference type="InterPro" id="IPR041698">
    <property type="entry name" value="Methyltransf_25"/>
</dbReference>
<dbReference type="Pfam" id="PF13649">
    <property type="entry name" value="Methyltransf_25"/>
    <property type="match status" value="1"/>
</dbReference>
<dbReference type="SUPFAM" id="SSF53335">
    <property type="entry name" value="S-adenosyl-L-methionine-dependent methyltransferases"/>
    <property type="match status" value="1"/>
</dbReference>
<dbReference type="Gene3D" id="3.40.50.150">
    <property type="entry name" value="Vaccinia Virus protein VP39"/>
    <property type="match status" value="1"/>
</dbReference>
<evidence type="ECO:0000313" key="2">
    <source>
        <dbReference type="EMBL" id="OEJ66728.1"/>
    </source>
</evidence>
<dbReference type="EMBL" id="MCGG01000029">
    <property type="protein sequence ID" value="OEJ66728.1"/>
    <property type="molecule type" value="Genomic_DNA"/>
</dbReference>
<keyword evidence="3" id="KW-1185">Reference proteome</keyword>
<dbReference type="STRING" id="28181.BEN30_11670"/>
<reference evidence="3" key="1">
    <citation type="submission" date="2016-07" db="EMBL/GenBank/DDBJ databases">
        <authorList>
            <person name="Florea S."/>
            <person name="Webb J.S."/>
            <person name="Jaromczyk J."/>
            <person name="Schardl C.L."/>
        </authorList>
    </citation>
    <scope>NUCLEOTIDE SEQUENCE [LARGE SCALE GENOMIC DNA]</scope>
    <source>
        <strain evidence="3">MV-1</strain>
    </source>
</reference>
<accession>A0A1E5Q707</accession>
<gene>
    <name evidence="2" type="ORF">BEN30_11670</name>
</gene>
<proteinExistence type="predicted"/>
<dbReference type="Proteomes" id="UP000095347">
    <property type="component" value="Unassembled WGS sequence"/>
</dbReference>
<dbReference type="AlphaFoldDB" id="A0A1E5Q707"/>